<feature type="region of interest" description="Disordered" evidence="1">
    <location>
        <begin position="1"/>
        <end position="48"/>
    </location>
</feature>
<dbReference type="GeneID" id="116307447"/>
<evidence type="ECO:0000313" key="2">
    <source>
        <dbReference type="Proteomes" id="UP000515163"/>
    </source>
</evidence>
<accession>A0A6P8J206</accession>
<reference evidence="3" key="1">
    <citation type="submission" date="2025-08" db="UniProtKB">
        <authorList>
            <consortium name="RefSeq"/>
        </authorList>
    </citation>
    <scope>IDENTIFICATION</scope>
    <source>
        <tissue evidence="3">Tentacle</tissue>
    </source>
</reference>
<evidence type="ECO:0000313" key="3">
    <source>
        <dbReference type="RefSeq" id="XP_031573564.1"/>
    </source>
</evidence>
<feature type="compositionally biased region" description="Basic and acidic residues" evidence="1">
    <location>
        <begin position="502"/>
        <end position="513"/>
    </location>
</feature>
<feature type="compositionally biased region" description="Low complexity" evidence="1">
    <location>
        <begin position="20"/>
        <end position="34"/>
    </location>
</feature>
<name>A0A6P8J206_ACTTE</name>
<dbReference type="InParanoid" id="A0A6P8J206"/>
<feature type="compositionally biased region" description="Basic and acidic residues" evidence="1">
    <location>
        <begin position="123"/>
        <end position="140"/>
    </location>
</feature>
<protein>
    <submittedName>
        <fullName evidence="3">Protein starmaker-like</fullName>
    </submittedName>
</protein>
<dbReference type="KEGG" id="aten:116307447"/>
<keyword evidence="2" id="KW-1185">Reference proteome</keyword>
<feature type="compositionally biased region" description="Basic and acidic residues" evidence="1">
    <location>
        <begin position="1"/>
        <end position="18"/>
    </location>
</feature>
<feature type="compositionally biased region" description="Acidic residues" evidence="1">
    <location>
        <begin position="178"/>
        <end position="199"/>
    </location>
</feature>
<feature type="compositionally biased region" description="Polar residues" evidence="1">
    <location>
        <begin position="141"/>
        <end position="164"/>
    </location>
</feature>
<organism evidence="2 3">
    <name type="scientific">Actinia tenebrosa</name>
    <name type="common">Australian red waratah sea anemone</name>
    <dbReference type="NCBI Taxonomy" id="6105"/>
    <lineage>
        <taxon>Eukaryota</taxon>
        <taxon>Metazoa</taxon>
        <taxon>Cnidaria</taxon>
        <taxon>Anthozoa</taxon>
        <taxon>Hexacorallia</taxon>
        <taxon>Actiniaria</taxon>
        <taxon>Actiniidae</taxon>
        <taxon>Actinia</taxon>
    </lineage>
</organism>
<feature type="region of interest" description="Disordered" evidence="1">
    <location>
        <begin position="502"/>
        <end position="546"/>
    </location>
</feature>
<feature type="compositionally biased region" description="Acidic residues" evidence="1">
    <location>
        <begin position="209"/>
        <end position="226"/>
    </location>
</feature>
<dbReference type="RefSeq" id="XP_031573564.1">
    <property type="nucleotide sequence ID" value="XM_031717704.1"/>
</dbReference>
<dbReference type="AlphaFoldDB" id="A0A6P8J206"/>
<dbReference type="OrthoDB" id="5990671at2759"/>
<dbReference type="Proteomes" id="UP000515163">
    <property type="component" value="Unplaced"/>
</dbReference>
<sequence length="546" mass="61255">MAEKHDDHSGQVKIHENVNSDSPSASSPTQTSTDISEDSNQNTDLDMKRALLSRASTLESIKEEDSELEERLLLESFKSITDIFENGGEEEQVPIEKSSPAETPLTSKSVSLSISEDTDSLDEEVRQIMLKSEDKQRQSHEATNQVAINSLRDNVAANNATNFTKDVKENDKEKVKEVEEEIEEVPEEDYSDADEESEPESSVATDTESLSESEPDSELESLDDDDVKTGHWSPRDDGSSDDDDFDLEEHINKLCSHTIDSGSSSESESEGSDSEAEKQKAVNKVMRKYAKKHSQDDEAESEDDSDNSDVEETDLEDEGSDDGIEEVEVKDDDDSDYSSTDDDDTDSDFLDEESASVSTASSGDYEIEEGDDDKEPAQGVNEEIPYLSDTTMPSHEVVYDYYLGTRPESCPEKIEVQDGDLNNNIALDNTLATRSVINLRWPFTSYYVKEFDLDSEVPTYEEDGLLPCYKSMKSSASFPGRRRDVMLGRVWWVEWWAKDTVKDDDKEEERRDGGGSNNKAVDKEDNFEEIPGEMGHFEKEKTDSHL</sequence>
<feature type="compositionally biased region" description="Basic and acidic residues" evidence="1">
    <location>
        <begin position="535"/>
        <end position="546"/>
    </location>
</feature>
<feature type="compositionally biased region" description="Basic and acidic residues" evidence="1">
    <location>
        <begin position="165"/>
        <end position="177"/>
    </location>
</feature>
<evidence type="ECO:0000256" key="1">
    <source>
        <dbReference type="SAM" id="MobiDB-lite"/>
    </source>
</evidence>
<feature type="region of interest" description="Disordered" evidence="1">
    <location>
        <begin position="84"/>
        <end position="379"/>
    </location>
</feature>
<feature type="compositionally biased region" description="Acidic residues" evidence="1">
    <location>
        <begin position="297"/>
        <end position="354"/>
    </location>
</feature>
<gene>
    <name evidence="3" type="primary">LOC116307447</name>
</gene>
<proteinExistence type="predicted"/>
<feature type="compositionally biased region" description="Polar residues" evidence="1">
    <location>
        <begin position="100"/>
        <end position="115"/>
    </location>
</feature>
<feature type="compositionally biased region" description="Basic and acidic residues" evidence="1">
    <location>
        <begin position="227"/>
        <end position="238"/>
    </location>
</feature>
<feature type="compositionally biased region" description="Acidic residues" evidence="1">
    <location>
        <begin position="365"/>
        <end position="374"/>
    </location>
</feature>